<sequence>MSGLDTSNQNEHKLSPKQQEESNRWGAGNISVNDIEGENEDKESAIWMENTYTGAPENEYQYNMHEGEENILYQRLGLQIRSIFQGERKLSEPRRPKEQKNNHIEEHEDVWAKQHVSFDQEDPWNKEETKTWDKEDDKGWGDGQDIWGN</sequence>
<feature type="compositionally biased region" description="Basic and acidic residues" evidence="1">
    <location>
        <begin position="88"/>
        <end position="140"/>
    </location>
</feature>
<protein>
    <submittedName>
        <fullName evidence="2">Uncharacterized protein</fullName>
    </submittedName>
</protein>
<gene>
    <name evidence="2" type="ORF">TCON_1318</name>
</gene>
<evidence type="ECO:0000313" key="2">
    <source>
        <dbReference type="EMBL" id="KAF7683472.1"/>
    </source>
</evidence>
<accession>A0ABQ7HZ41</accession>
<comment type="caution">
    <text evidence="2">The sequence shown here is derived from an EMBL/GenBank/DDBJ whole genome shotgun (WGS) entry which is preliminary data.</text>
</comment>
<evidence type="ECO:0000256" key="1">
    <source>
        <dbReference type="SAM" id="MobiDB-lite"/>
    </source>
</evidence>
<evidence type="ECO:0000313" key="3">
    <source>
        <dbReference type="Proteomes" id="UP001516464"/>
    </source>
</evidence>
<keyword evidence="3" id="KW-1185">Reference proteome</keyword>
<name>A0ABQ7HZ41_9MICR</name>
<dbReference type="EMBL" id="SBIQ01000083">
    <property type="protein sequence ID" value="KAF7683472.1"/>
    <property type="molecule type" value="Genomic_DNA"/>
</dbReference>
<dbReference type="Proteomes" id="UP001516464">
    <property type="component" value="Unassembled WGS sequence"/>
</dbReference>
<feature type="region of interest" description="Disordered" evidence="1">
    <location>
        <begin position="1"/>
        <end position="50"/>
    </location>
</feature>
<proteinExistence type="predicted"/>
<organism evidence="2 3">
    <name type="scientific">Astathelohania contejeani</name>
    <dbReference type="NCBI Taxonomy" id="164912"/>
    <lineage>
        <taxon>Eukaryota</taxon>
        <taxon>Fungi</taxon>
        <taxon>Fungi incertae sedis</taxon>
        <taxon>Microsporidia</taxon>
        <taxon>Astathelohaniidae</taxon>
        <taxon>Astathelohania</taxon>
    </lineage>
</organism>
<feature type="region of interest" description="Disordered" evidence="1">
    <location>
        <begin position="88"/>
        <end position="149"/>
    </location>
</feature>
<feature type="compositionally biased region" description="Basic and acidic residues" evidence="1">
    <location>
        <begin position="10"/>
        <end position="23"/>
    </location>
</feature>
<reference evidence="2 3" key="1">
    <citation type="submission" date="2019-01" db="EMBL/GenBank/DDBJ databases">
        <title>Genomes sequencing and comparative genomics of infectious freshwater microsporidia, Cucumispora dikerogammari and Thelohania contejeani.</title>
        <authorList>
            <person name="Cormier A."/>
            <person name="Giraud I."/>
            <person name="Wattier R."/>
            <person name="Teixeira M."/>
            <person name="Grandjean F."/>
            <person name="Rigaud T."/>
            <person name="Cordaux R."/>
        </authorList>
    </citation>
    <scope>NUCLEOTIDE SEQUENCE [LARGE SCALE GENOMIC DNA]</scope>
    <source>
        <strain evidence="2">T1</strain>
        <tissue evidence="2">Spores</tissue>
    </source>
</reference>